<keyword evidence="7 9" id="KW-0472">Membrane</keyword>
<dbReference type="Proteomes" id="UP001448207">
    <property type="component" value="Unassembled WGS sequence"/>
</dbReference>
<feature type="transmembrane region" description="Helical" evidence="9">
    <location>
        <begin position="235"/>
        <end position="252"/>
    </location>
</feature>
<comment type="subcellular location">
    <subcellularLocation>
        <location evidence="1">Membrane</location>
        <topology evidence="1">Multi-pass membrane protein</topology>
    </subcellularLocation>
</comment>
<dbReference type="SUPFAM" id="SSF161111">
    <property type="entry name" value="Cation efflux protein transmembrane domain-like"/>
    <property type="match status" value="1"/>
</dbReference>
<keyword evidence="3" id="KW-0813">Transport</keyword>
<dbReference type="PANTHER" id="PTHR45755:SF4">
    <property type="entry name" value="ZINC TRANSPORTER 7"/>
    <property type="match status" value="1"/>
</dbReference>
<evidence type="ECO:0000256" key="5">
    <source>
        <dbReference type="ARBA" id="ARBA00022989"/>
    </source>
</evidence>
<evidence type="ECO:0000313" key="12">
    <source>
        <dbReference type="Proteomes" id="UP001448207"/>
    </source>
</evidence>
<keyword evidence="6" id="KW-0406">Ion transport</keyword>
<dbReference type="InterPro" id="IPR058533">
    <property type="entry name" value="Cation_efflux_TM"/>
</dbReference>
<feature type="transmembrane region" description="Helical" evidence="9">
    <location>
        <begin position="203"/>
        <end position="229"/>
    </location>
</feature>
<organism evidence="11 12">
    <name type="scientific">Phycomyces blakesleeanus</name>
    <dbReference type="NCBI Taxonomy" id="4837"/>
    <lineage>
        <taxon>Eukaryota</taxon>
        <taxon>Fungi</taxon>
        <taxon>Fungi incertae sedis</taxon>
        <taxon>Mucoromycota</taxon>
        <taxon>Mucoromycotina</taxon>
        <taxon>Mucoromycetes</taxon>
        <taxon>Mucorales</taxon>
        <taxon>Phycomycetaceae</taxon>
        <taxon>Phycomyces</taxon>
    </lineage>
</organism>
<feature type="transmembrane region" description="Helical" evidence="9">
    <location>
        <begin position="53"/>
        <end position="73"/>
    </location>
</feature>
<feature type="transmembrane region" description="Helical" evidence="9">
    <location>
        <begin position="79"/>
        <end position="101"/>
    </location>
</feature>
<gene>
    <name evidence="11" type="ORF">J3Q64DRAFT_1171278</name>
</gene>
<feature type="transmembrane region" description="Helical" evidence="9">
    <location>
        <begin position="155"/>
        <end position="174"/>
    </location>
</feature>
<dbReference type="InterPro" id="IPR045316">
    <property type="entry name" value="Msc2-like"/>
</dbReference>
<dbReference type="InterPro" id="IPR027469">
    <property type="entry name" value="Cation_efflux_TMD_sf"/>
</dbReference>
<dbReference type="PANTHER" id="PTHR45755">
    <property type="match status" value="1"/>
</dbReference>
<evidence type="ECO:0000256" key="2">
    <source>
        <dbReference type="ARBA" id="ARBA00008873"/>
    </source>
</evidence>
<comment type="similarity">
    <text evidence="2">Belongs to the cation diffusion facilitator (CDF) transporter (TC 2.A.4) family. SLC30A subfamily.</text>
</comment>
<keyword evidence="12" id="KW-1185">Reference proteome</keyword>
<feature type="transmembrane region" description="Helical" evidence="9">
    <location>
        <begin position="121"/>
        <end position="143"/>
    </location>
</feature>
<feature type="compositionally biased region" description="Polar residues" evidence="8">
    <location>
        <begin position="370"/>
        <end position="379"/>
    </location>
</feature>
<comment type="caution">
    <text evidence="11">The sequence shown here is derived from an EMBL/GenBank/DDBJ whole genome shotgun (WGS) entry which is preliminary data.</text>
</comment>
<proteinExistence type="inferred from homology"/>
<dbReference type="Gene3D" id="1.20.1510.10">
    <property type="entry name" value="Cation efflux protein transmembrane domain"/>
    <property type="match status" value="1"/>
</dbReference>
<keyword evidence="4 9" id="KW-0812">Transmembrane</keyword>
<keyword evidence="5 9" id="KW-1133">Transmembrane helix</keyword>
<evidence type="ECO:0000256" key="6">
    <source>
        <dbReference type="ARBA" id="ARBA00023065"/>
    </source>
</evidence>
<name>A0ABR3AWP5_PHYBL</name>
<evidence type="ECO:0000256" key="3">
    <source>
        <dbReference type="ARBA" id="ARBA00022448"/>
    </source>
</evidence>
<dbReference type="InterPro" id="IPR002524">
    <property type="entry name" value="Cation_efflux"/>
</dbReference>
<evidence type="ECO:0000256" key="8">
    <source>
        <dbReference type="SAM" id="MobiDB-lite"/>
    </source>
</evidence>
<evidence type="ECO:0000256" key="4">
    <source>
        <dbReference type="ARBA" id="ARBA00022692"/>
    </source>
</evidence>
<dbReference type="Pfam" id="PF01545">
    <property type="entry name" value="Cation_efflux"/>
    <property type="match status" value="1"/>
</dbReference>
<evidence type="ECO:0000256" key="9">
    <source>
        <dbReference type="SAM" id="Phobius"/>
    </source>
</evidence>
<protein>
    <submittedName>
        <fullName evidence="11">Cation efflux family-domain-containing protein</fullName>
    </submittedName>
</protein>
<evidence type="ECO:0000259" key="10">
    <source>
        <dbReference type="Pfam" id="PF01545"/>
    </source>
</evidence>
<evidence type="ECO:0000256" key="1">
    <source>
        <dbReference type="ARBA" id="ARBA00004141"/>
    </source>
</evidence>
<evidence type="ECO:0000256" key="7">
    <source>
        <dbReference type="ARBA" id="ARBA00023136"/>
    </source>
</evidence>
<feature type="region of interest" description="Disordered" evidence="8">
    <location>
        <begin position="346"/>
        <end position="409"/>
    </location>
</feature>
<accession>A0ABR3AWP5</accession>
<dbReference type="NCBIfam" id="TIGR01297">
    <property type="entry name" value="CDF"/>
    <property type="match status" value="1"/>
</dbReference>
<feature type="domain" description="Cation efflux protein transmembrane" evidence="10">
    <location>
        <begin position="53"/>
        <end position="260"/>
    </location>
</feature>
<reference evidence="11 12" key="1">
    <citation type="submission" date="2024-04" db="EMBL/GenBank/DDBJ databases">
        <title>Symmetric and asymmetric DNA N6-adenine methylation regulates different biological responses in Mucorales.</title>
        <authorList>
            <consortium name="Lawrence Berkeley National Laboratory"/>
            <person name="Lax C."/>
            <person name="Mondo S.J."/>
            <person name="Osorio-Concepcion M."/>
            <person name="Muszewska A."/>
            <person name="Corrochano-Luque M."/>
            <person name="Gutierrez G."/>
            <person name="Riley R."/>
            <person name="Lipzen A."/>
            <person name="Guo J."/>
            <person name="Hundley H."/>
            <person name="Amirebrahimi M."/>
            <person name="Ng V."/>
            <person name="Lorenzo-Gutierrez D."/>
            <person name="Binder U."/>
            <person name="Yang J."/>
            <person name="Song Y."/>
            <person name="Canovas D."/>
            <person name="Navarro E."/>
            <person name="Freitag M."/>
            <person name="Gabaldon T."/>
            <person name="Grigoriev I.V."/>
            <person name="Corrochano L.M."/>
            <person name="Nicolas F.E."/>
            <person name="Garre V."/>
        </authorList>
    </citation>
    <scope>NUCLEOTIDE SEQUENCE [LARGE SCALE GENOMIC DNA]</scope>
    <source>
        <strain evidence="11 12">L51</strain>
    </source>
</reference>
<sequence length="409" mass="45012">MFSSSVLDLPTHVDSTEMGFGKSMVFDASTTSALGFLKHSLSIIMENQDSKQIFFFLLLNLSYMFVQLAYGVWTNSLGLISDAIHMFFDCLALGVGLFASVMGKWPSNAKYSYGYNRIETIAAYFNSVFLVLISISILVEAVLRLINPPEMSTQRLLLVSFVGLVVNLVGIFAFNHGHGHGHGHGHDHHGHDHHGHSANMQGVFLHIMADTLGSVGVIVSTLLIQWFGWTGFDPIASMFIAVLIILSVLPLIRQSAAVLMLELEDGVVNQVHGTLEELKKVQGIAGISLPRFWPNEAESLVGSVQIQVKDGVNTQDIRRKASELLMSHIDGLKEVCIQVEFENESRNKATDASQPKGFFHTPPTPFPTTNYHRPTNQGFPEQHTPVVPPPPRPLSAASMTGLKKQTKKE</sequence>
<evidence type="ECO:0000313" key="11">
    <source>
        <dbReference type="EMBL" id="KAL0082724.1"/>
    </source>
</evidence>
<dbReference type="EMBL" id="JBCLYO010000015">
    <property type="protein sequence ID" value="KAL0082724.1"/>
    <property type="molecule type" value="Genomic_DNA"/>
</dbReference>